<dbReference type="AlphaFoldDB" id="A0A6A4F1T6"/>
<sequence>MKGLVNAISQQGYDNLKCALLGTVGNDTENLLYNSFMQHWNTTTDEWVMFKRGGLPHLTNNTNNTNNRLESKWGRVKEMIDGDFTIDELVPMLITL</sequence>
<name>A0A6A4F1T6_9STRA</name>
<comment type="caution">
    <text evidence="1">The sequence shown here is derived from an EMBL/GenBank/DDBJ whole genome shotgun (WGS) entry which is preliminary data.</text>
</comment>
<keyword evidence="2" id="KW-1185">Reference proteome</keyword>
<proteinExistence type="predicted"/>
<dbReference type="PANTHER" id="PTHR31569:SF4">
    <property type="entry name" value="SWIM-TYPE DOMAIN-CONTAINING PROTEIN"/>
    <property type="match status" value="1"/>
</dbReference>
<reference evidence="1 2" key="1">
    <citation type="submission" date="2018-08" db="EMBL/GenBank/DDBJ databases">
        <title>Genomic investigation of the strawberry pathogen Phytophthora fragariae indicates pathogenicity is determined by transcriptional variation in three key races.</title>
        <authorList>
            <person name="Adams T.M."/>
            <person name="Armitage A.D."/>
            <person name="Sobczyk M.K."/>
            <person name="Bates H.J."/>
            <person name="Dunwell J.M."/>
            <person name="Nellist C.F."/>
            <person name="Harrison R.J."/>
        </authorList>
    </citation>
    <scope>NUCLEOTIDE SEQUENCE [LARGE SCALE GENOMIC DNA]</scope>
    <source>
        <strain evidence="1 2">SCRP333</strain>
    </source>
</reference>
<evidence type="ECO:0000313" key="1">
    <source>
        <dbReference type="EMBL" id="KAE9337733.1"/>
    </source>
</evidence>
<evidence type="ECO:0000313" key="2">
    <source>
        <dbReference type="Proteomes" id="UP000434957"/>
    </source>
</evidence>
<dbReference type="InterPro" id="IPR052579">
    <property type="entry name" value="Zinc_finger_SWIM"/>
</dbReference>
<dbReference type="EMBL" id="QXFT01000694">
    <property type="protein sequence ID" value="KAE9337733.1"/>
    <property type="molecule type" value="Genomic_DNA"/>
</dbReference>
<dbReference type="Proteomes" id="UP000434957">
    <property type="component" value="Unassembled WGS sequence"/>
</dbReference>
<organism evidence="1 2">
    <name type="scientific">Phytophthora rubi</name>
    <dbReference type="NCBI Taxonomy" id="129364"/>
    <lineage>
        <taxon>Eukaryota</taxon>
        <taxon>Sar</taxon>
        <taxon>Stramenopiles</taxon>
        <taxon>Oomycota</taxon>
        <taxon>Peronosporomycetes</taxon>
        <taxon>Peronosporales</taxon>
        <taxon>Peronosporaceae</taxon>
        <taxon>Phytophthora</taxon>
    </lineage>
</organism>
<dbReference type="PANTHER" id="PTHR31569">
    <property type="entry name" value="SWIM-TYPE DOMAIN-CONTAINING PROTEIN"/>
    <property type="match status" value="1"/>
</dbReference>
<gene>
    <name evidence="1" type="ORF">PR003_g11865</name>
</gene>
<protein>
    <submittedName>
        <fullName evidence="1">Uncharacterized protein</fullName>
    </submittedName>
</protein>
<accession>A0A6A4F1T6</accession>